<dbReference type="Gene3D" id="3.40.109.10">
    <property type="entry name" value="NADH Oxidase"/>
    <property type="match status" value="1"/>
</dbReference>
<dbReference type="STRING" id="1349767.GJA_5320"/>
<dbReference type="PATRIC" id="fig|1349767.4.peg.1914"/>
<dbReference type="KEGG" id="jag:GJA_5320"/>
<protein>
    <submittedName>
        <fullName evidence="1">Uncharacterized protein</fullName>
    </submittedName>
</protein>
<keyword evidence="2" id="KW-1185">Reference proteome</keyword>
<sequence length="412" mass="45737">MITPTGRLAEDEFAFRYLSPSEAITHARAPDRFEQNHQFVRGAGGQGRDVDLSALFRALVTGQEAPRGELRQRLLTVLLQVHLPGSVTPLTGYGLHASYPSPRGYYPMQFLLEERAREALWHVDMDALSMRHLGAAPAGIGDDAPYALCIKTDFDIYAPLYNLFRKSLFALECGHFLSEFLLLAGQLGIGVAPQVAAGAIKLLLREDGSTEPVSDPLAAHRHFARERNSGRFFRGFFPAPSTFCQQHLAQLTAAIGDAVREAVRLFPGAQRLKLTAKLCLRASPGVAAGIYRVDPDGLACLTPDDPIDHCERLYNYPSFNFRFVPAMVFWCIDELAYACADDAFLEMNLVLGFLNQQLIRVILDGEMLGRPFRSYDQLGIDRLLRNADDGVRTYYGLMVVRNRCGDALGVLR</sequence>
<accession>W0VDC9</accession>
<reference evidence="1 2" key="1">
    <citation type="journal article" date="2015" name="Genome Announc.">
        <title>Genome Sequence of Mushroom Soft-Rot Pathogen Janthinobacterium agaricidamnosum.</title>
        <authorList>
            <person name="Graupner K."/>
            <person name="Lackner G."/>
            <person name="Hertweck C."/>
        </authorList>
    </citation>
    <scope>NUCLEOTIDE SEQUENCE [LARGE SCALE GENOMIC DNA]</scope>
    <source>
        <strain evidence="2">NBRC 102515 / DSM 9628</strain>
    </source>
</reference>
<evidence type="ECO:0000313" key="1">
    <source>
        <dbReference type="EMBL" id="CDG85916.1"/>
    </source>
</evidence>
<evidence type="ECO:0000313" key="2">
    <source>
        <dbReference type="Proteomes" id="UP000027604"/>
    </source>
</evidence>
<dbReference type="OrthoDB" id="8768521at2"/>
<proteinExistence type="predicted"/>
<name>W0VDC9_9BURK</name>
<gene>
    <name evidence="1" type="ORF">GJA_5320</name>
</gene>
<dbReference type="HOGENOM" id="CLU_666948_0_0_4"/>
<dbReference type="RefSeq" id="WP_038497687.1">
    <property type="nucleotide sequence ID" value="NZ_BCTH01000020.1"/>
</dbReference>
<dbReference type="EMBL" id="HG322949">
    <property type="protein sequence ID" value="CDG85916.1"/>
    <property type="molecule type" value="Genomic_DNA"/>
</dbReference>
<dbReference type="Proteomes" id="UP000027604">
    <property type="component" value="Chromosome I"/>
</dbReference>
<dbReference type="AlphaFoldDB" id="W0VDC9"/>
<dbReference type="InterPro" id="IPR000415">
    <property type="entry name" value="Nitroreductase-like"/>
</dbReference>
<dbReference type="GO" id="GO:0016491">
    <property type="term" value="F:oxidoreductase activity"/>
    <property type="evidence" value="ECO:0007669"/>
    <property type="project" value="InterPro"/>
</dbReference>
<organism evidence="1 2">
    <name type="scientific">Janthinobacterium agaricidamnosum NBRC 102515 = DSM 9628</name>
    <dbReference type="NCBI Taxonomy" id="1349767"/>
    <lineage>
        <taxon>Bacteria</taxon>
        <taxon>Pseudomonadati</taxon>
        <taxon>Pseudomonadota</taxon>
        <taxon>Betaproteobacteria</taxon>
        <taxon>Burkholderiales</taxon>
        <taxon>Oxalobacteraceae</taxon>
        <taxon>Janthinobacterium</taxon>
    </lineage>
</organism>